<gene>
    <name evidence="1" type="ORF">QJS10_CPA16g00541</name>
</gene>
<proteinExistence type="predicted"/>
<sequence>MDRELWEHVDLPYIVLPPLSCRPRDKGGNIQEIFEVHGVNIHGAHVVATNTQPPFQTSSQAGPAGWVFQQAGLAWLGPLPMLTYKGAYAFKTSKEEFTTSYTRILVSTSLALGLQALVMAFEGVSHDPLALNVKVVGLAYVQKYLG</sequence>
<organism evidence="1 2">
    <name type="scientific">Acorus calamus</name>
    <name type="common">Sweet flag</name>
    <dbReference type="NCBI Taxonomy" id="4465"/>
    <lineage>
        <taxon>Eukaryota</taxon>
        <taxon>Viridiplantae</taxon>
        <taxon>Streptophyta</taxon>
        <taxon>Embryophyta</taxon>
        <taxon>Tracheophyta</taxon>
        <taxon>Spermatophyta</taxon>
        <taxon>Magnoliopsida</taxon>
        <taxon>Liliopsida</taxon>
        <taxon>Acoraceae</taxon>
        <taxon>Acorus</taxon>
    </lineage>
</organism>
<reference evidence="1" key="1">
    <citation type="journal article" date="2023" name="Nat. Commun.">
        <title>Diploid and tetraploid genomes of Acorus and the evolution of monocots.</title>
        <authorList>
            <person name="Ma L."/>
            <person name="Liu K.W."/>
            <person name="Li Z."/>
            <person name="Hsiao Y.Y."/>
            <person name="Qi Y."/>
            <person name="Fu T."/>
            <person name="Tang G.D."/>
            <person name="Zhang D."/>
            <person name="Sun W.H."/>
            <person name="Liu D.K."/>
            <person name="Li Y."/>
            <person name="Chen G.Z."/>
            <person name="Liu X.D."/>
            <person name="Liao X.Y."/>
            <person name="Jiang Y.T."/>
            <person name="Yu X."/>
            <person name="Hao Y."/>
            <person name="Huang J."/>
            <person name="Zhao X.W."/>
            <person name="Ke S."/>
            <person name="Chen Y.Y."/>
            <person name="Wu W.L."/>
            <person name="Hsu J.L."/>
            <person name="Lin Y.F."/>
            <person name="Huang M.D."/>
            <person name="Li C.Y."/>
            <person name="Huang L."/>
            <person name="Wang Z.W."/>
            <person name="Zhao X."/>
            <person name="Zhong W.Y."/>
            <person name="Peng D.H."/>
            <person name="Ahmad S."/>
            <person name="Lan S."/>
            <person name="Zhang J.S."/>
            <person name="Tsai W.C."/>
            <person name="Van de Peer Y."/>
            <person name="Liu Z.J."/>
        </authorList>
    </citation>
    <scope>NUCLEOTIDE SEQUENCE</scope>
    <source>
        <strain evidence="1">CP</strain>
    </source>
</reference>
<dbReference type="EMBL" id="JAUJYO010000016">
    <property type="protein sequence ID" value="KAK1294787.1"/>
    <property type="molecule type" value="Genomic_DNA"/>
</dbReference>
<comment type="caution">
    <text evidence="1">The sequence shown here is derived from an EMBL/GenBank/DDBJ whole genome shotgun (WGS) entry which is preliminary data.</text>
</comment>
<evidence type="ECO:0000313" key="1">
    <source>
        <dbReference type="EMBL" id="KAK1294787.1"/>
    </source>
</evidence>
<dbReference type="Proteomes" id="UP001180020">
    <property type="component" value="Unassembled WGS sequence"/>
</dbReference>
<evidence type="ECO:0000313" key="2">
    <source>
        <dbReference type="Proteomes" id="UP001180020"/>
    </source>
</evidence>
<accession>A0AAV9D3I8</accession>
<name>A0AAV9D3I8_ACOCL</name>
<protein>
    <submittedName>
        <fullName evidence="1">Uncharacterized protein</fullName>
    </submittedName>
</protein>
<reference evidence="1" key="2">
    <citation type="submission" date="2023-06" db="EMBL/GenBank/DDBJ databases">
        <authorList>
            <person name="Ma L."/>
            <person name="Liu K.-W."/>
            <person name="Li Z."/>
            <person name="Hsiao Y.-Y."/>
            <person name="Qi Y."/>
            <person name="Fu T."/>
            <person name="Tang G."/>
            <person name="Zhang D."/>
            <person name="Sun W.-H."/>
            <person name="Liu D.-K."/>
            <person name="Li Y."/>
            <person name="Chen G.-Z."/>
            <person name="Liu X.-D."/>
            <person name="Liao X.-Y."/>
            <person name="Jiang Y.-T."/>
            <person name="Yu X."/>
            <person name="Hao Y."/>
            <person name="Huang J."/>
            <person name="Zhao X.-W."/>
            <person name="Ke S."/>
            <person name="Chen Y.-Y."/>
            <person name="Wu W.-L."/>
            <person name="Hsu J.-L."/>
            <person name="Lin Y.-F."/>
            <person name="Huang M.-D."/>
            <person name="Li C.-Y."/>
            <person name="Huang L."/>
            <person name="Wang Z.-W."/>
            <person name="Zhao X."/>
            <person name="Zhong W.-Y."/>
            <person name="Peng D.-H."/>
            <person name="Ahmad S."/>
            <person name="Lan S."/>
            <person name="Zhang J.-S."/>
            <person name="Tsai W.-C."/>
            <person name="Van De Peer Y."/>
            <person name="Liu Z.-J."/>
        </authorList>
    </citation>
    <scope>NUCLEOTIDE SEQUENCE</scope>
    <source>
        <strain evidence="1">CP</strain>
        <tissue evidence="1">Leaves</tissue>
    </source>
</reference>
<dbReference type="AlphaFoldDB" id="A0AAV9D3I8"/>
<keyword evidence="2" id="KW-1185">Reference proteome</keyword>